<feature type="compositionally biased region" description="Polar residues" evidence="1">
    <location>
        <begin position="217"/>
        <end position="226"/>
    </location>
</feature>
<accession>A0A6A6H9P4</accession>
<organism evidence="2 3">
    <name type="scientific">Viridothelium virens</name>
    <name type="common">Speckled blister lichen</name>
    <name type="synonym">Trypethelium virens</name>
    <dbReference type="NCBI Taxonomy" id="1048519"/>
    <lineage>
        <taxon>Eukaryota</taxon>
        <taxon>Fungi</taxon>
        <taxon>Dikarya</taxon>
        <taxon>Ascomycota</taxon>
        <taxon>Pezizomycotina</taxon>
        <taxon>Dothideomycetes</taxon>
        <taxon>Dothideomycetes incertae sedis</taxon>
        <taxon>Trypetheliales</taxon>
        <taxon>Trypetheliaceae</taxon>
        <taxon>Viridothelium</taxon>
    </lineage>
</organism>
<proteinExistence type="predicted"/>
<reference evidence="2" key="1">
    <citation type="journal article" date="2020" name="Stud. Mycol.">
        <title>101 Dothideomycetes genomes: a test case for predicting lifestyles and emergence of pathogens.</title>
        <authorList>
            <person name="Haridas S."/>
            <person name="Albert R."/>
            <person name="Binder M."/>
            <person name="Bloem J."/>
            <person name="Labutti K."/>
            <person name="Salamov A."/>
            <person name="Andreopoulos B."/>
            <person name="Baker S."/>
            <person name="Barry K."/>
            <person name="Bills G."/>
            <person name="Bluhm B."/>
            <person name="Cannon C."/>
            <person name="Castanera R."/>
            <person name="Culley D."/>
            <person name="Daum C."/>
            <person name="Ezra D."/>
            <person name="Gonzalez J."/>
            <person name="Henrissat B."/>
            <person name="Kuo A."/>
            <person name="Liang C."/>
            <person name="Lipzen A."/>
            <person name="Lutzoni F."/>
            <person name="Magnuson J."/>
            <person name="Mondo S."/>
            <person name="Nolan M."/>
            <person name="Ohm R."/>
            <person name="Pangilinan J."/>
            <person name="Park H.-J."/>
            <person name="Ramirez L."/>
            <person name="Alfaro M."/>
            <person name="Sun H."/>
            <person name="Tritt A."/>
            <person name="Yoshinaga Y."/>
            <person name="Zwiers L.-H."/>
            <person name="Turgeon B."/>
            <person name="Goodwin S."/>
            <person name="Spatafora J."/>
            <person name="Crous P."/>
            <person name="Grigoriev I."/>
        </authorList>
    </citation>
    <scope>NUCLEOTIDE SEQUENCE</scope>
    <source>
        <strain evidence="2">Tuck. ex Michener</strain>
    </source>
</reference>
<evidence type="ECO:0000256" key="1">
    <source>
        <dbReference type="SAM" id="MobiDB-lite"/>
    </source>
</evidence>
<gene>
    <name evidence="2" type="ORF">EV356DRAFT_143140</name>
</gene>
<feature type="compositionally biased region" description="Polar residues" evidence="1">
    <location>
        <begin position="170"/>
        <end position="202"/>
    </location>
</feature>
<name>A0A6A6H9P4_VIRVR</name>
<evidence type="ECO:0000313" key="3">
    <source>
        <dbReference type="Proteomes" id="UP000800092"/>
    </source>
</evidence>
<feature type="region of interest" description="Disordered" evidence="1">
    <location>
        <begin position="85"/>
        <end position="269"/>
    </location>
</feature>
<sequence>MQPSAEPEPPSTSSNTTMGSIAESRPQHISPKRKREDSETTHPQFAPRLNVSPKYPSAALQAGEDSPRTAIARQLQDFRIKGGVSQLSFGGSADTPSLAKRFKPTNDVQRQLRVRHTPVFRRRPSNSDEPQRHRRSSSAPPPSEHFDCLRATTPGLANGHNRPLDLSPIFSPSSQDVSPRGSPSTASPFLSANLAKSATTSPVPSPRGLLMPPTPSIAISTLQPTERSPPPRHRPTPIAISPSQLSSSTTVAKPLTSHPGNSDSAYSSTNGGTIATTAASRYLSLPVPFSPTSPLSPTALTWKPAEITGHLISSTLDTPDDDGYGINGIGFKPSPQLALARQMRRRQQVMEWRAREAREARMARWKKRERDAGAGSGGVDGVSEVGGGGMKRVVRFA</sequence>
<feature type="region of interest" description="Disordered" evidence="1">
    <location>
        <begin position="1"/>
        <end position="69"/>
    </location>
</feature>
<dbReference type="AlphaFoldDB" id="A0A6A6H9P4"/>
<feature type="compositionally biased region" description="Polar residues" evidence="1">
    <location>
        <begin position="241"/>
        <end position="251"/>
    </location>
</feature>
<dbReference type="OrthoDB" id="5391950at2759"/>
<feature type="compositionally biased region" description="Pro residues" evidence="1">
    <location>
        <begin position="1"/>
        <end position="10"/>
    </location>
</feature>
<dbReference type="EMBL" id="ML991796">
    <property type="protein sequence ID" value="KAF2234742.1"/>
    <property type="molecule type" value="Genomic_DNA"/>
</dbReference>
<dbReference type="Proteomes" id="UP000800092">
    <property type="component" value="Unassembled WGS sequence"/>
</dbReference>
<protein>
    <submittedName>
        <fullName evidence="2">Uncharacterized protein</fullName>
    </submittedName>
</protein>
<feature type="compositionally biased region" description="Polar residues" evidence="1">
    <location>
        <begin position="258"/>
        <end position="269"/>
    </location>
</feature>
<feature type="compositionally biased region" description="Basic residues" evidence="1">
    <location>
        <begin position="112"/>
        <end position="124"/>
    </location>
</feature>
<keyword evidence="3" id="KW-1185">Reference proteome</keyword>
<evidence type="ECO:0000313" key="2">
    <source>
        <dbReference type="EMBL" id="KAF2234742.1"/>
    </source>
</evidence>